<dbReference type="SMART" id="SM00332">
    <property type="entry name" value="PP2Cc"/>
    <property type="match status" value="1"/>
</dbReference>
<organism evidence="2 3">
    <name type="scientific">Rehmannia glutinosa</name>
    <name type="common">Chinese foxglove</name>
    <dbReference type="NCBI Taxonomy" id="99300"/>
    <lineage>
        <taxon>Eukaryota</taxon>
        <taxon>Viridiplantae</taxon>
        <taxon>Streptophyta</taxon>
        <taxon>Embryophyta</taxon>
        <taxon>Tracheophyta</taxon>
        <taxon>Spermatophyta</taxon>
        <taxon>Magnoliopsida</taxon>
        <taxon>eudicotyledons</taxon>
        <taxon>Gunneridae</taxon>
        <taxon>Pentapetalae</taxon>
        <taxon>asterids</taxon>
        <taxon>lamiids</taxon>
        <taxon>Lamiales</taxon>
        <taxon>Orobanchaceae</taxon>
        <taxon>Rehmannieae</taxon>
        <taxon>Rehmannia</taxon>
    </lineage>
</organism>
<dbReference type="Gene3D" id="3.60.40.10">
    <property type="entry name" value="PPM-type phosphatase domain"/>
    <property type="match status" value="2"/>
</dbReference>
<dbReference type="Proteomes" id="UP001318860">
    <property type="component" value="Unassembled WGS sequence"/>
</dbReference>
<feature type="domain" description="PPM-type phosphatase" evidence="1">
    <location>
        <begin position="58"/>
        <end position="353"/>
    </location>
</feature>
<evidence type="ECO:0000259" key="1">
    <source>
        <dbReference type="PROSITE" id="PS51746"/>
    </source>
</evidence>
<dbReference type="PROSITE" id="PS51746">
    <property type="entry name" value="PPM_2"/>
    <property type="match status" value="1"/>
</dbReference>
<proteinExistence type="predicted"/>
<dbReference type="PANTHER" id="PTHR47992">
    <property type="entry name" value="PROTEIN PHOSPHATASE"/>
    <property type="match status" value="1"/>
</dbReference>
<keyword evidence="3" id="KW-1185">Reference proteome</keyword>
<dbReference type="SUPFAM" id="SSF81606">
    <property type="entry name" value="PP2C-like"/>
    <property type="match status" value="1"/>
</dbReference>
<dbReference type="InterPro" id="IPR036457">
    <property type="entry name" value="PPM-type-like_dom_sf"/>
</dbReference>
<dbReference type="EMBL" id="JABTTQ020000013">
    <property type="protein sequence ID" value="KAK6143936.1"/>
    <property type="molecule type" value="Genomic_DNA"/>
</dbReference>
<dbReference type="Pfam" id="PF00481">
    <property type="entry name" value="PP2C"/>
    <property type="match status" value="1"/>
</dbReference>
<evidence type="ECO:0000313" key="3">
    <source>
        <dbReference type="Proteomes" id="UP001318860"/>
    </source>
</evidence>
<comment type="caution">
    <text evidence="2">The sequence shown here is derived from an EMBL/GenBank/DDBJ whole genome shotgun (WGS) entry which is preliminary data.</text>
</comment>
<gene>
    <name evidence="2" type="ORF">DH2020_024284</name>
</gene>
<dbReference type="InterPro" id="IPR001932">
    <property type="entry name" value="PPM-type_phosphatase-like_dom"/>
</dbReference>
<protein>
    <recommendedName>
        <fullName evidence="1">PPM-type phosphatase domain-containing protein</fullName>
    </recommendedName>
</protein>
<dbReference type="CDD" id="cd00143">
    <property type="entry name" value="PP2Cc"/>
    <property type="match status" value="1"/>
</dbReference>
<dbReference type="InterPro" id="IPR015655">
    <property type="entry name" value="PP2C"/>
</dbReference>
<evidence type="ECO:0000313" key="2">
    <source>
        <dbReference type="EMBL" id="KAK6143936.1"/>
    </source>
</evidence>
<accession>A0ABR0WAX4</accession>
<reference evidence="2 3" key="1">
    <citation type="journal article" date="2021" name="Comput. Struct. Biotechnol. J.">
        <title>De novo genome assembly of the potent medicinal plant Rehmannia glutinosa using nanopore technology.</title>
        <authorList>
            <person name="Ma L."/>
            <person name="Dong C."/>
            <person name="Song C."/>
            <person name="Wang X."/>
            <person name="Zheng X."/>
            <person name="Niu Y."/>
            <person name="Chen S."/>
            <person name="Feng W."/>
        </authorList>
    </citation>
    <scope>NUCLEOTIDE SEQUENCE [LARGE SCALE GENOMIC DNA]</scope>
    <source>
        <strain evidence="2">DH-2019</strain>
    </source>
</reference>
<name>A0ABR0WAX4_REHGL</name>
<sequence length="371" mass="41609">MFNGLARSFSIKRTKNLKNNCENCDGKEAVEAMAKNAKKNDLILRSSGIVNVDGSKNLASVFSKRGEKGVNQDCCIVWEEFGCQEDMIFCGIFDGHGPWGHFVAKSVRESMPSSLLCNWQETLAEASVDPDFDLESDKKHHRFNIWKHSYLKTCAAVDQELEQHRKIDAFYSGTTALTIVRQCGPCKRYSISLVRVYRACLEIILCGFHLWVKEAERISQCQGRVYCLDDEPGVHRVWLPHDDSPGLAMSRAFGDYCVKDFGLISVPEVTQRHITSNDQFLVLATDGARILVNFCGCVKVWDVISNQEAVQIISTASDRAKSAKRLVECAARAWKRKRKGIAMDDISAIVLFFHSSSSSFEQIQPVVPPAL</sequence>